<keyword evidence="7" id="KW-0804">Transcription</keyword>
<dbReference type="SUPFAM" id="SSF46689">
    <property type="entry name" value="Homeodomain-like"/>
    <property type="match status" value="2"/>
</dbReference>
<evidence type="ECO:0000256" key="8">
    <source>
        <dbReference type="PROSITE-ProRule" id="PRU00169"/>
    </source>
</evidence>
<dbReference type="SMART" id="SM00448">
    <property type="entry name" value="REC"/>
    <property type="match status" value="1"/>
</dbReference>
<proteinExistence type="predicted"/>
<dbReference type="InterPro" id="IPR051552">
    <property type="entry name" value="HptR"/>
</dbReference>
<dbReference type="InterPro" id="IPR018060">
    <property type="entry name" value="HTH_AraC"/>
</dbReference>
<dbReference type="PRINTS" id="PR00032">
    <property type="entry name" value="HTHARAC"/>
</dbReference>
<accession>A0A2N0YXC4</accession>
<evidence type="ECO:0000313" key="11">
    <source>
        <dbReference type="EMBL" id="PKG21905.1"/>
    </source>
</evidence>
<dbReference type="Pfam" id="PF12833">
    <property type="entry name" value="HTH_18"/>
    <property type="match status" value="1"/>
</dbReference>
<dbReference type="Proteomes" id="UP000233375">
    <property type="component" value="Unassembled WGS sequence"/>
</dbReference>
<keyword evidence="12" id="KW-1185">Reference proteome</keyword>
<organism evidence="11 12">
    <name type="scientific">Niallia nealsonii</name>
    <dbReference type="NCBI Taxonomy" id="115979"/>
    <lineage>
        <taxon>Bacteria</taxon>
        <taxon>Bacillati</taxon>
        <taxon>Bacillota</taxon>
        <taxon>Bacilli</taxon>
        <taxon>Bacillales</taxon>
        <taxon>Bacillaceae</taxon>
        <taxon>Niallia</taxon>
    </lineage>
</organism>
<dbReference type="GO" id="GO:0000160">
    <property type="term" value="P:phosphorelay signal transduction system"/>
    <property type="evidence" value="ECO:0007669"/>
    <property type="project" value="UniProtKB-KW"/>
</dbReference>
<dbReference type="InterPro" id="IPR020449">
    <property type="entry name" value="Tscrpt_reg_AraC-type_HTH"/>
</dbReference>
<sequence>MLKAVIFDDEYIVLQGLQRMIDWTKYGIELVGTAANGKEALTVFEKMHPDIVFTDIRMPGMDGLEVIEKILSIAPETICIVFSGFNEFEYVKKALKLGVTDYLEKPITIPTIEDAIQRIIEEISHQQNISSLQLKWENTREELLEKATLDLLLLGEDAIPKWRESFGSEADHVVGVTVLALSRKELVLQNHSSYKAVQVRNGLEHSLVVFHFQDRVEDLWEQLLSCPEKFGMALGSGRTYKHLADAKKSYKEALQALRYGQFMDEIGWTLFENIGENPQIPANLTEQEESIIFHIRTGDKEGFINQLNSFIKQLEEQRLNPNVIEQEILKIIYLGMEVAKEVREDILKINGIGFVPHIEIRLLNTKETMYRWFREQMEKIMDRSLNVRQAIKHEAVEKACKYMKENFFRDLTLQEVSEYVGMNPTYFSLLFKEEMEITYIKYLTQIRVEQAKKLLREGQRVGYVSEKVGYHSSKHFSELFKKYVGVKPGQYRDSF</sequence>
<dbReference type="Pfam" id="PF00072">
    <property type="entry name" value="Response_reg"/>
    <property type="match status" value="1"/>
</dbReference>
<name>A0A2N0YXC4_9BACI</name>
<feature type="domain" description="HTH araC/xylS-type" evidence="9">
    <location>
        <begin position="397"/>
        <end position="494"/>
    </location>
</feature>
<dbReference type="OrthoDB" id="1699at2"/>
<reference evidence="11 12" key="1">
    <citation type="journal article" date="2003" name="Int. J. Syst. Evol. Microbiol.">
        <title>Bacillus nealsonii sp. nov., isolated from a spacecraft-assembly facility, whose spores are gamma-radiation resistant.</title>
        <authorList>
            <person name="Venkateswaran K."/>
            <person name="Kempf M."/>
            <person name="Chen F."/>
            <person name="Satomi M."/>
            <person name="Nicholson W."/>
            <person name="Kern R."/>
        </authorList>
    </citation>
    <scope>NUCLEOTIDE SEQUENCE [LARGE SCALE GENOMIC DNA]</scope>
    <source>
        <strain evidence="11 12">FO-92</strain>
    </source>
</reference>
<evidence type="ECO:0000259" key="10">
    <source>
        <dbReference type="PROSITE" id="PS50110"/>
    </source>
</evidence>
<dbReference type="RefSeq" id="WP_101178966.1">
    <property type="nucleotide sequence ID" value="NZ_PISE01000054.1"/>
</dbReference>
<dbReference type="SMART" id="SM00342">
    <property type="entry name" value="HTH_ARAC"/>
    <property type="match status" value="1"/>
</dbReference>
<evidence type="ECO:0000256" key="1">
    <source>
        <dbReference type="ARBA" id="ARBA00004496"/>
    </source>
</evidence>
<dbReference type="PROSITE" id="PS00041">
    <property type="entry name" value="HTH_ARAC_FAMILY_1"/>
    <property type="match status" value="1"/>
</dbReference>
<dbReference type="InterPro" id="IPR001789">
    <property type="entry name" value="Sig_transdc_resp-reg_receiver"/>
</dbReference>
<dbReference type="GO" id="GO:0043565">
    <property type="term" value="F:sequence-specific DNA binding"/>
    <property type="evidence" value="ECO:0007669"/>
    <property type="project" value="InterPro"/>
</dbReference>
<keyword evidence="5" id="KW-0805">Transcription regulation</keyword>
<evidence type="ECO:0000313" key="12">
    <source>
        <dbReference type="Proteomes" id="UP000233375"/>
    </source>
</evidence>
<dbReference type="PANTHER" id="PTHR42713:SF3">
    <property type="entry name" value="TRANSCRIPTIONAL REGULATORY PROTEIN HPTR"/>
    <property type="match status" value="1"/>
</dbReference>
<evidence type="ECO:0000256" key="5">
    <source>
        <dbReference type="ARBA" id="ARBA00023015"/>
    </source>
</evidence>
<dbReference type="CDD" id="cd17536">
    <property type="entry name" value="REC_YesN-like"/>
    <property type="match status" value="1"/>
</dbReference>
<keyword evidence="3 8" id="KW-0597">Phosphoprotein</keyword>
<dbReference type="Gene3D" id="3.40.50.2300">
    <property type="match status" value="1"/>
</dbReference>
<dbReference type="InterPro" id="IPR011006">
    <property type="entry name" value="CheY-like_superfamily"/>
</dbReference>
<keyword evidence="4" id="KW-0902">Two-component regulatory system</keyword>
<evidence type="ECO:0000256" key="3">
    <source>
        <dbReference type="ARBA" id="ARBA00022553"/>
    </source>
</evidence>
<comment type="subcellular location">
    <subcellularLocation>
        <location evidence="1">Cytoplasm</location>
    </subcellularLocation>
</comment>
<keyword evidence="6 11" id="KW-0238">DNA-binding</keyword>
<dbReference type="SUPFAM" id="SSF52172">
    <property type="entry name" value="CheY-like"/>
    <property type="match status" value="1"/>
</dbReference>
<keyword evidence="2" id="KW-0963">Cytoplasm</keyword>
<feature type="domain" description="Response regulatory" evidence="10">
    <location>
        <begin position="3"/>
        <end position="120"/>
    </location>
</feature>
<dbReference type="PANTHER" id="PTHR42713">
    <property type="entry name" value="HISTIDINE KINASE-RELATED"/>
    <property type="match status" value="1"/>
</dbReference>
<dbReference type="GO" id="GO:0005737">
    <property type="term" value="C:cytoplasm"/>
    <property type="evidence" value="ECO:0007669"/>
    <property type="project" value="UniProtKB-SubCell"/>
</dbReference>
<dbReference type="PROSITE" id="PS50110">
    <property type="entry name" value="RESPONSE_REGULATORY"/>
    <property type="match status" value="1"/>
</dbReference>
<evidence type="ECO:0000256" key="2">
    <source>
        <dbReference type="ARBA" id="ARBA00022490"/>
    </source>
</evidence>
<dbReference type="GO" id="GO:0003700">
    <property type="term" value="F:DNA-binding transcription factor activity"/>
    <property type="evidence" value="ECO:0007669"/>
    <property type="project" value="InterPro"/>
</dbReference>
<dbReference type="EMBL" id="PISE01000054">
    <property type="protein sequence ID" value="PKG21905.1"/>
    <property type="molecule type" value="Genomic_DNA"/>
</dbReference>
<evidence type="ECO:0000259" key="9">
    <source>
        <dbReference type="PROSITE" id="PS01124"/>
    </source>
</evidence>
<comment type="caution">
    <text evidence="11">The sequence shown here is derived from an EMBL/GenBank/DDBJ whole genome shotgun (WGS) entry which is preliminary data.</text>
</comment>
<feature type="modified residue" description="4-aspartylphosphate" evidence="8">
    <location>
        <position position="55"/>
    </location>
</feature>
<evidence type="ECO:0000256" key="6">
    <source>
        <dbReference type="ARBA" id="ARBA00023125"/>
    </source>
</evidence>
<dbReference type="PROSITE" id="PS01124">
    <property type="entry name" value="HTH_ARAC_FAMILY_2"/>
    <property type="match status" value="1"/>
</dbReference>
<evidence type="ECO:0000256" key="7">
    <source>
        <dbReference type="ARBA" id="ARBA00023163"/>
    </source>
</evidence>
<dbReference type="AlphaFoldDB" id="A0A2N0YXC4"/>
<gene>
    <name evidence="11" type="ORF">CWS01_19975</name>
</gene>
<evidence type="ECO:0000256" key="4">
    <source>
        <dbReference type="ARBA" id="ARBA00023012"/>
    </source>
</evidence>
<protein>
    <submittedName>
        <fullName evidence="11">DNA-binding response regulator</fullName>
    </submittedName>
</protein>
<dbReference type="Gene3D" id="1.10.10.60">
    <property type="entry name" value="Homeodomain-like"/>
    <property type="match status" value="2"/>
</dbReference>
<dbReference type="InterPro" id="IPR018062">
    <property type="entry name" value="HTH_AraC-typ_CS"/>
</dbReference>
<dbReference type="InterPro" id="IPR009057">
    <property type="entry name" value="Homeodomain-like_sf"/>
</dbReference>